<gene>
    <name evidence="1" type="ORF">A2988_03335</name>
</gene>
<dbReference type="STRING" id="1797298.A2988_03335"/>
<evidence type="ECO:0000313" key="1">
    <source>
        <dbReference type="EMBL" id="OGD34520.1"/>
    </source>
</evidence>
<proteinExistence type="predicted"/>
<dbReference type="Proteomes" id="UP000176650">
    <property type="component" value="Unassembled WGS sequence"/>
</dbReference>
<dbReference type="EMBL" id="MEYS01000001">
    <property type="protein sequence ID" value="OGD34520.1"/>
    <property type="molecule type" value="Genomic_DNA"/>
</dbReference>
<evidence type="ECO:0000313" key="2">
    <source>
        <dbReference type="Proteomes" id="UP000176650"/>
    </source>
</evidence>
<sequence length="88" mass="9332">MAQHKPTVFTYDPESDILAWEVSGGTIAYGTEMGNVILHFGAGHAPVLVEILEATKLLTNALGILEKSGVAVPKPLPALQSLSMKFAK</sequence>
<reference evidence="1 2" key="1">
    <citation type="journal article" date="2016" name="Nat. Commun.">
        <title>Thousands of microbial genomes shed light on interconnected biogeochemical processes in an aquifer system.</title>
        <authorList>
            <person name="Anantharaman K."/>
            <person name="Brown C.T."/>
            <person name="Hug L.A."/>
            <person name="Sharon I."/>
            <person name="Castelle C.J."/>
            <person name="Probst A.J."/>
            <person name="Thomas B.C."/>
            <person name="Singh A."/>
            <person name="Wilkins M.J."/>
            <person name="Karaoz U."/>
            <person name="Brodie E.L."/>
            <person name="Williams K.H."/>
            <person name="Hubbard S.S."/>
            <person name="Banfield J.F."/>
        </authorList>
    </citation>
    <scope>NUCLEOTIDE SEQUENCE [LARGE SCALE GENOMIC DNA]</scope>
</reference>
<evidence type="ECO:0008006" key="3">
    <source>
        <dbReference type="Google" id="ProtNLM"/>
    </source>
</evidence>
<dbReference type="AlphaFoldDB" id="A0A1F5BV91"/>
<accession>A0A1F5BV91</accession>
<comment type="caution">
    <text evidence="1">The sequence shown here is derived from an EMBL/GenBank/DDBJ whole genome shotgun (WGS) entry which is preliminary data.</text>
</comment>
<organism evidence="1 2">
    <name type="scientific">Candidatus Azambacteria bacterium RIFCSPLOWO2_01_FULL_46_25</name>
    <dbReference type="NCBI Taxonomy" id="1797298"/>
    <lineage>
        <taxon>Bacteria</taxon>
        <taxon>Candidatus Azamiibacteriota</taxon>
    </lineage>
</organism>
<protein>
    <recommendedName>
        <fullName evidence="3">DUF2283 domain-containing protein</fullName>
    </recommendedName>
</protein>
<name>A0A1F5BV91_9BACT</name>